<dbReference type="AlphaFoldDB" id="A0A8C4S779"/>
<dbReference type="GeneTree" id="ENSGT00980000201938"/>
<proteinExistence type="predicted"/>
<keyword evidence="2" id="KW-1185">Reference proteome</keyword>
<reference evidence="1" key="2">
    <citation type="submission" date="2025-08" db="UniProtKB">
        <authorList>
            <consortium name="Ensembl"/>
        </authorList>
    </citation>
    <scope>IDENTIFICATION</scope>
</reference>
<sequence>SQGVCGAYPTSHWWMSTYPLQELQRTFLLSCSLVAFPLYRSSRFTLFQTNKISLEDYSSLKRSSACSSIFNTNAQE</sequence>
<protein>
    <submittedName>
        <fullName evidence="1">Uncharacterized protein</fullName>
    </submittedName>
</protein>
<organism evidence="1 2">
    <name type="scientific">Erpetoichthys calabaricus</name>
    <name type="common">Rope fish</name>
    <name type="synonym">Calamoichthys calabaricus</name>
    <dbReference type="NCBI Taxonomy" id="27687"/>
    <lineage>
        <taxon>Eukaryota</taxon>
        <taxon>Metazoa</taxon>
        <taxon>Chordata</taxon>
        <taxon>Craniata</taxon>
        <taxon>Vertebrata</taxon>
        <taxon>Euteleostomi</taxon>
        <taxon>Actinopterygii</taxon>
        <taxon>Polypteriformes</taxon>
        <taxon>Polypteridae</taxon>
        <taxon>Erpetoichthys</taxon>
    </lineage>
</organism>
<evidence type="ECO:0000313" key="1">
    <source>
        <dbReference type="Ensembl" id="ENSECRP00000013179.1"/>
    </source>
</evidence>
<evidence type="ECO:0000313" key="2">
    <source>
        <dbReference type="Proteomes" id="UP000694620"/>
    </source>
</evidence>
<dbReference type="Proteomes" id="UP000694620">
    <property type="component" value="Chromosome 9"/>
</dbReference>
<accession>A0A8C4S779</accession>
<name>A0A8C4S779_ERPCA</name>
<reference evidence="1" key="1">
    <citation type="submission" date="2021-06" db="EMBL/GenBank/DDBJ databases">
        <authorList>
            <consortium name="Wellcome Sanger Institute Data Sharing"/>
        </authorList>
    </citation>
    <scope>NUCLEOTIDE SEQUENCE [LARGE SCALE GENOMIC DNA]</scope>
</reference>
<dbReference type="Ensembl" id="ENSECRT00000013409.1">
    <property type="protein sequence ID" value="ENSECRP00000013179.1"/>
    <property type="gene ID" value="ENSECRG00000008791.1"/>
</dbReference>
<reference evidence="1" key="3">
    <citation type="submission" date="2025-09" db="UniProtKB">
        <authorList>
            <consortium name="Ensembl"/>
        </authorList>
    </citation>
    <scope>IDENTIFICATION</scope>
</reference>